<comment type="caution">
    <text evidence="1">The sequence shown here is derived from an EMBL/GenBank/DDBJ whole genome shotgun (WGS) entry which is preliminary data.</text>
</comment>
<name>A0AAD3UCE4_AERHY</name>
<dbReference type="EMBL" id="DACTUL010000026">
    <property type="protein sequence ID" value="HAT6345316.1"/>
    <property type="molecule type" value="Genomic_DNA"/>
</dbReference>
<evidence type="ECO:0000313" key="2">
    <source>
        <dbReference type="Proteomes" id="UP000859505"/>
    </source>
</evidence>
<evidence type="ECO:0008006" key="3">
    <source>
        <dbReference type="Google" id="ProtNLM"/>
    </source>
</evidence>
<proteinExistence type="predicted"/>
<reference evidence="1" key="2">
    <citation type="submission" date="2020-01" db="EMBL/GenBank/DDBJ databases">
        <authorList>
            <consortium name="NCBI Pathogen Detection Project"/>
        </authorList>
    </citation>
    <scope>NUCLEOTIDE SEQUENCE</scope>
    <source>
        <strain evidence="1">OLC2673_Aeromonas</strain>
    </source>
</reference>
<reference evidence="1" key="1">
    <citation type="journal article" date="2018" name="Genome Biol.">
        <title>SKESA: strategic k-mer extension for scrupulous assemblies.</title>
        <authorList>
            <person name="Souvorov A."/>
            <person name="Agarwala R."/>
            <person name="Lipman D.J."/>
        </authorList>
    </citation>
    <scope>NUCLEOTIDE SEQUENCE</scope>
    <source>
        <strain evidence="1">OLC2673_Aeromonas</strain>
    </source>
</reference>
<accession>A0AAD3UCE4</accession>
<gene>
    <name evidence="1" type="ORF">JAJ28_003082</name>
</gene>
<sequence length="116" mass="13699">MVNTGSMRNKVIIYKNVRELNGVGEIENSKELFLTLMAEVKFDKTVDSESKFDSSWSNRLLVQTRYAKSMMHIINNRDGFTFEYQGKVYRLINYDMWNQVQKFITFYIESDSNGKI</sequence>
<evidence type="ECO:0000313" key="1">
    <source>
        <dbReference type="EMBL" id="HAT6345316.1"/>
    </source>
</evidence>
<dbReference type="AlphaFoldDB" id="A0AAD3UCE4"/>
<dbReference type="Proteomes" id="UP000859505">
    <property type="component" value="Unassembled WGS sequence"/>
</dbReference>
<organism evidence="1 2">
    <name type="scientific">Aeromonas hydrophila</name>
    <dbReference type="NCBI Taxonomy" id="644"/>
    <lineage>
        <taxon>Bacteria</taxon>
        <taxon>Pseudomonadati</taxon>
        <taxon>Pseudomonadota</taxon>
        <taxon>Gammaproteobacteria</taxon>
        <taxon>Aeromonadales</taxon>
        <taxon>Aeromonadaceae</taxon>
        <taxon>Aeromonas</taxon>
    </lineage>
</organism>
<protein>
    <recommendedName>
        <fullName evidence="3">Head-tail adaptor protein</fullName>
    </recommendedName>
</protein>